<dbReference type="EMBL" id="CAVMBE010000037">
    <property type="protein sequence ID" value="CAK4030521.1"/>
    <property type="molecule type" value="Genomic_DNA"/>
</dbReference>
<evidence type="ECO:0000256" key="4">
    <source>
        <dbReference type="ARBA" id="ARBA00022827"/>
    </source>
</evidence>
<feature type="domain" description="FAD dependent oxidoreductase" evidence="6">
    <location>
        <begin position="10"/>
        <end position="382"/>
    </location>
</feature>
<dbReference type="Gene3D" id="3.50.50.60">
    <property type="entry name" value="FAD/NAD(P)-binding domain"/>
    <property type="match status" value="1"/>
</dbReference>
<keyword evidence="3" id="KW-0285">Flavoprotein</keyword>
<evidence type="ECO:0000256" key="3">
    <source>
        <dbReference type="ARBA" id="ARBA00022630"/>
    </source>
</evidence>
<comment type="similarity">
    <text evidence="2">Belongs to the MSOX/MTOX family.</text>
</comment>
<evidence type="ECO:0000256" key="2">
    <source>
        <dbReference type="ARBA" id="ARBA00010989"/>
    </source>
</evidence>
<dbReference type="GO" id="GO:0008115">
    <property type="term" value="F:sarcosine oxidase activity"/>
    <property type="evidence" value="ECO:0007669"/>
    <property type="project" value="TreeGrafter"/>
</dbReference>
<evidence type="ECO:0000313" key="7">
    <source>
        <dbReference type="EMBL" id="CAK4030521.1"/>
    </source>
</evidence>
<dbReference type="PANTHER" id="PTHR10961">
    <property type="entry name" value="PEROXISOMAL SARCOSINE OXIDASE"/>
    <property type="match status" value="1"/>
</dbReference>
<evidence type="ECO:0000313" key="8">
    <source>
        <dbReference type="Proteomes" id="UP001296104"/>
    </source>
</evidence>
<organism evidence="7 8">
    <name type="scientific">Lecanosticta acicola</name>
    <dbReference type="NCBI Taxonomy" id="111012"/>
    <lineage>
        <taxon>Eukaryota</taxon>
        <taxon>Fungi</taxon>
        <taxon>Dikarya</taxon>
        <taxon>Ascomycota</taxon>
        <taxon>Pezizomycotina</taxon>
        <taxon>Dothideomycetes</taxon>
        <taxon>Dothideomycetidae</taxon>
        <taxon>Mycosphaerellales</taxon>
        <taxon>Mycosphaerellaceae</taxon>
        <taxon>Lecanosticta</taxon>
    </lineage>
</organism>
<reference evidence="7" key="1">
    <citation type="submission" date="2023-11" db="EMBL/GenBank/DDBJ databases">
        <authorList>
            <person name="Alioto T."/>
            <person name="Alioto T."/>
            <person name="Gomez Garrido J."/>
        </authorList>
    </citation>
    <scope>NUCLEOTIDE SEQUENCE</scope>
</reference>
<comment type="cofactor">
    <cofactor evidence="1">
        <name>FAD</name>
        <dbReference type="ChEBI" id="CHEBI:57692"/>
    </cofactor>
</comment>
<dbReference type="SUPFAM" id="SSF51905">
    <property type="entry name" value="FAD/NAD(P)-binding domain"/>
    <property type="match status" value="1"/>
</dbReference>
<dbReference type="GO" id="GO:0050660">
    <property type="term" value="F:flavin adenine dinucleotide binding"/>
    <property type="evidence" value="ECO:0007669"/>
    <property type="project" value="InterPro"/>
</dbReference>
<dbReference type="Proteomes" id="UP001296104">
    <property type="component" value="Unassembled WGS sequence"/>
</dbReference>
<keyword evidence="5" id="KW-0560">Oxidoreductase</keyword>
<evidence type="ECO:0000259" key="6">
    <source>
        <dbReference type="Pfam" id="PF01266"/>
    </source>
</evidence>
<dbReference type="GO" id="GO:0051698">
    <property type="term" value="F:saccharopine oxidase activity"/>
    <property type="evidence" value="ECO:0007669"/>
    <property type="project" value="TreeGrafter"/>
</dbReference>
<comment type="caution">
    <text evidence="7">The sequence shown here is derived from an EMBL/GenBank/DDBJ whole genome shotgun (WGS) entry which is preliminary data.</text>
</comment>
<evidence type="ECO:0000256" key="1">
    <source>
        <dbReference type="ARBA" id="ARBA00001974"/>
    </source>
</evidence>
<accession>A0AAI8Z161</accession>
<dbReference type="InterPro" id="IPR036188">
    <property type="entry name" value="FAD/NAD-bd_sf"/>
</dbReference>
<dbReference type="Pfam" id="PF01266">
    <property type="entry name" value="DAO"/>
    <property type="match status" value="1"/>
</dbReference>
<evidence type="ECO:0000256" key="5">
    <source>
        <dbReference type="ARBA" id="ARBA00023002"/>
    </source>
</evidence>
<protein>
    <submittedName>
        <fullName evidence="7">FAD dependent oxidoreductase</fullName>
    </submittedName>
</protein>
<keyword evidence="4" id="KW-0274">FAD</keyword>
<dbReference type="InterPro" id="IPR045170">
    <property type="entry name" value="MTOX"/>
</dbReference>
<dbReference type="InterPro" id="IPR006076">
    <property type="entry name" value="FAD-dep_OxRdtase"/>
</dbReference>
<dbReference type="Gene3D" id="3.30.9.10">
    <property type="entry name" value="D-Amino Acid Oxidase, subunit A, domain 2"/>
    <property type="match status" value="1"/>
</dbReference>
<gene>
    <name evidence="7" type="ORF">LECACI_7A005679</name>
</gene>
<sequence>MVAKDAPIQILGAGAWGLSTALHLSNAGYTNLCVYERAEKIPSQYSGAYDLNKIVRAEYEDAFYTKLALDAIEGWKTPLFGPYFHQTGYVVATTGRAPAKAVEHLEAALATIQKDPVFAPGIRRLDGAKDFKEYTWQYSGPLTGFKGYYNRLAGYAHSSDTLAGLWEHCARMGVKFVLGEKAGKAVRLVYSGKKVVGVETADGKIHKADLTIVALGAHGASLLPGLGRFVQARSWSVAHVQLTEQECNLLRGIPTTNVRDLGFFFEPDPKTRLFKICPLGIGFTNTGSNGISLPPPDRLPPPQDFIPKEDEQKLRQLLRETFPWMADRPFVDQKLCWFADTADSDYCIDHVPGTDQSVIALSGDSGHGFKMMPVFGKWVVDLINKGGQDIERWQWKNEDLNGKNWGESVSWRVGKGAELRELIAAKDRLVRARL</sequence>
<keyword evidence="8" id="KW-1185">Reference proteome</keyword>
<dbReference type="AlphaFoldDB" id="A0AAI8Z161"/>
<proteinExistence type="inferred from homology"/>
<name>A0AAI8Z161_9PEZI</name>
<dbReference type="PANTHER" id="PTHR10961:SF26">
    <property type="entry name" value="L-SACCHAROPINE OXIDASE"/>
    <property type="match status" value="1"/>
</dbReference>